<feature type="transmembrane region" description="Helical" evidence="1">
    <location>
        <begin position="6"/>
        <end position="27"/>
    </location>
</feature>
<organism evidence="2 3">
    <name type="scientific">Eutypa lata (strain UCR-EL1)</name>
    <name type="common">Grapevine dieback disease fungus</name>
    <name type="synonym">Eutypa armeniacae</name>
    <dbReference type="NCBI Taxonomy" id="1287681"/>
    <lineage>
        <taxon>Eukaryota</taxon>
        <taxon>Fungi</taxon>
        <taxon>Dikarya</taxon>
        <taxon>Ascomycota</taxon>
        <taxon>Pezizomycotina</taxon>
        <taxon>Sordariomycetes</taxon>
        <taxon>Xylariomycetidae</taxon>
        <taxon>Xylariales</taxon>
        <taxon>Diatrypaceae</taxon>
        <taxon>Eutypa</taxon>
    </lineage>
</organism>
<dbReference type="HOGENOM" id="CLU_1250683_0_0_1"/>
<feature type="transmembrane region" description="Helical" evidence="1">
    <location>
        <begin position="39"/>
        <end position="58"/>
    </location>
</feature>
<keyword evidence="3" id="KW-1185">Reference proteome</keyword>
<dbReference type="KEGG" id="ela:UCREL1_9546"/>
<keyword evidence="1" id="KW-1133">Transmembrane helix</keyword>
<dbReference type="EMBL" id="KB707212">
    <property type="protein sequence ID" value="EMR63511.1"/>
    <property type="molecule type" value="Genomic_DNA"/>
</dbReference>
<accession>M7T114</accession>
<protein>
    <submittedName>
        <fullName evidence="2">Uncharacterized protein</fullName>
    </submittedName>
</protein>
<sequence>MQSTTQILYGSCWVILALYMLTTILVFTQRSCTSYAASFLFACALWVDLTLFNFWFLLPAFFRHLYEFEGSIAGTGGGGGGGGGGLGHVARSLATSPALEDLALMLIGWLASAMSISNSFDVWQRMELYLDTEPHRHGPVAGRIIGLARRMDGYVGIEQTGRLRLPDARGDEPRRRSARTGAIFAVPRWAHKYMMVFLSNDFFAENGLITLEDKKERQVCG</sequence>
<gene>
    <name evidence="2" type="ORF">UCREL1_9546</name>
</gene>
<evidence type="ECO:0000313" key="2">
    <source>
        <dbReference type="EMBL" id="EMR63511.1"/>
    </source>
</evidence>
<name>M7T114_EUTLA</name>
<dbReference type="OrthoDB" id="4770830at2759"/>
<dbReference type="AlphaFoldDB" id="M7T114"/>
<evidence type="ECO:0000256" key="1">
    <source>
        <dbReference type="SAM" id="Phobius"/>
    </source>
</evidence>
<reference evidence="3" key="1">
    <citation type="journal article" date="2013" name="Genome Announc.">
        <title>Draft genome sequence of the grapevine dieback fungus Eutypa lata UCR-EL1.</title>
        <authorList>
            <person name="Blanco-Ulate B."/>
            <person name="Rolshausen P.E."/>
            <person name="Cantu D."/>
        </authorList>
    </citation>
    <scope>NUCLEOTIDE SEQUENCE [LARGE SCALE GENOMIC DNA]</scope>
    <source>
        <strain evidence="3">UCR-EL1</strain>
    </source>
</reference>
<proteinExistence type="predicted"/>
<evidence type="ECO:0000313" key="3">
    <source>
        <dbReference type="Proteomes" id="UP000012174"/>
    </source>
</evidence>
<dbReference type="Proteomes" id="UP000012174">
    <property type="component" value="Unassembled WGS sequence"/>
</dbReference>
<keyword evidence="1" id="KW-0812">Transmembrane</keyword>
<keyword evidence="1" id="KW-0472">Membrane</keyword>